<feature type="domain" description="DAGKc" evidence="7">
    <location>
        <begin position="216"/>
        <end position="339"/>
    </location>
</feature>
<protein>
    <submittedName>
        <fullName evidence="8">Phosphatase PAP2 family protein</fullName>
    </submittedName>
</protein>
<dbReference type="GO" id="GO:0016787">
    <property type="term" value="F:hydrolase activity"/>
    <property type="evidence" value="ECO:0007669"/>
    <property type="project" value="UniProtKB-KW"/>
</dbReference>
<evidence type="ECO:0000313" key="9">
    <source>
        <dbReference type="Proteomes" id="UP000466307"/>
    </source>
</evidence>
<accession>A0A7K3LNQ4</accession>
<dbReference type="CDD" id="cd01610">
    <property type="entry name" value="PAP2_like"/>
    <property type="match status" value="1"/>
</dbReference>
<dbReference type="RefSeq" id="WP_059039118.1">
    <property type="nucleotide sequence ID" value="NZ_JAADZU010000021.1"/>
</dbReference>
<comment type="caution">
    <text evidence="8">The sequence shown here is derived from an EMBL/GenBank/DDBJ whole genome shotgun (WGS) entry which is preliminary data.</text>
</comment>
<dbReference type="GO" id="GO:0016301">
    <property type="term" value="F:kinase activity"/>
    <property type="evidence" value="ECO:0007669"/>
    <property type="project" value="InterPro"/>
</dbReference>
<keyword evidence="6" id="KW-0472">Membrane</keyword>
<keyword evidence="9" id="KW-1185">Reference proteome</keyword>
<dbReference type="SMART" id="SM00014">
    <property type="entry name" value="acidPPc"/>
    <property type="match status" value="1"/>
</dbReference>
<name>A0A7K3LNQ4_9ACTN</name>
<dbReference type="PANTHER" id="PTHR14969:SF62">
    <property type="entry name" value="DECAPRENYLPHOSPHORYL-5-PHOSPHORIBOSE PHOSPHATASE RV3807C-RELATED"/>
    <property type="match status" value="1"/>
</dbReference>
<dbReference type="InterPro" id="IPR000326">
    <property type="entry name" value="PAP2/HPO"/>
</dbReference>
<dbReference type="Pfam" id="PF01569">
    <property type="entry name" value="PAP2"/>
    <property type="match status" value="1"/>
</dbReference>
<reference evidence="8 9" key="1">
    <citation type="submission" date="2020-01" db="EMBL/GenBank/DDBJ databases">
        <title>Investigation of new actinobacteria for the biodesulphurisation of diesel fuel.</title>
        <authorList>
            <person name="Athi Narayanan S.M."/>
        </authorList>
    </citation>
    <scope>NUCLEOTIDE SEQUENCE [LARGE SCALE GENOMIC DNA]</scope>
    <source>
        <strain evidence="8 9">213E</strain>
    </source>
</reference>
<organism evidence="8 9">
    <name type="scientific">Gordonia desulfuricans</name>
    <dbReference type="NCBI Taxonomy" id="89051"/>
    <lineage>
        <taxon>Bacteria</taxon>
        <taxon>Bacillati</taxon>
        <taxon>Actinomycetota</taxon>
        <taxon>Actinomycetes</taxon>
        <taxon>Mycobacteriales</taxon>
        <taxon>Gordoniaceae</taxon>
        <taxon>Gordonia</taxon>
    </lineage>
</organism>
<evidence type="ECO:0000256" key="3">
    <source>
        <dbReference type="ARBA" id="ARBA00022692"/>
    </source>
</evidence>
<dbReference type="Gene3D" id="2.60.200.40">
    <property type="match status" value="1"/>
</dbReference>
<proteinExistence type="predicted"/>
<dbReference type="Gene3D" id="3.40.50.10330">
    <property type="entry name" value="Probable inorganic polyphosphate/atp-NAD kinase, domain 1"/>
    <property type="match status" value="1"/>
</dbReference>
<dbReference type="SUPFAM" id="SSF111331">
    <property type="entry name" value="NAD kinase/diacylglycerol kinase-like"/>
    <property type="match status" value="1"/>
</dbReference>
<evidence type="ECO:0000256" key="5">
    <source>
        <dbReference type="ARBA" id="ARBA00022989"/>
    </source>
</evidence>
<keyword evidence="5" id="KW-1133">Transmembrane helix</keyword>
<dbReference type="InterPro" id="IPR016064">
    <property type="entry name" value="NAD/diacylglycerol_kinase_sf"/>
</dbReference>
<comment type="subcellular location">
    <subcellularLocation>
        <location evidence="1">Cell membrane</location>
        <topology evidence="1">Multi-pass membrane protein</topology>
    </subcellularLocation>
</comment>
<dbReference type="SUPFAM" id="SSF48317">
    <property type="entry name" value="Acid phosphatase/Vanadium-dependent haloperoxidase"/>
    <property type="match status" value="1"/>
</dbReference>
<evidence type="ECO:0000259" key="7">
    <source>
        <dbReference type="PROSITE" id="PS50146"/>
    </source>
</evidence>
<dbReference type="SMART" id="SM00046">
    <property type="entry name" value="DAGKc"/>
    <property type="match status" value="1"/>
</dbReference>
<evidence type="ECO:0000256" key="1">
    <source>
        <dbReference type="ARBA" id="ARBA00004651"/>
    </source>
</evidence>
<evidence type="ECO:0000256" key="6">
    <source>
        <dbReference type="ARBA" id="ARBA00023136"/>
    </source>
</evidence>
<dbReference type="InterPro" id="IPR036938">
    <property type="entry name" value="PAP2/HPO_sf"/>
</dbReference>
<dbReference type="InterPro" id="IPR017438">
    <property type="entry name" value="ATP-NAD_kinase_N"/>
</dbReference>
<sequence length="509" mass="53782">MDVRPLGILPWHTALRRRTRHVTRGLGSLDAAVFDAIAQSPSELLDATMPPLTRAADHGKLWMAIAVACGLSGRPQLQRGAVRGLASLAVTSLVTNQVAKRLRRRPRPMATVVPLARRGRRLPTSNSLPSGHSASAAAFATGMAIEDAPAGLVVSALAGLVGLSRIATGAHYPGDVLLGLGIGAAVGTIGGQIAPPITRRRISIPAPTVEDAPEIADGAGMTVLVNPKSGGGRGADLVDSVADAFPAARILVLDPDDDVARCARTATDARVLGVVGGDGTVATVAAVALERDVPLAVFAGGTFNHFARDIGTPDVDATIAAIRAGRTTRVDVARLDDDHLVLNTVSLGAYPHFVRTRDRLAHRTGRTVASAAALLHVLRHQRPQRITVNGEELDVSLFLLGNSMYGSSGFTPVRRARLDDGLLDIRFLVAGKRFAFARIAFGLLSGRLQRSRCYRELQVPEFSFDSTEPVVMSHDGEIGDSYRHARVTVDYRKLRVYGSSIVGAGVLES</sequence>
<evidence type="ECO:0000256" key="4">
    <source>
        <dbReference type="ARBA" id="ARBA00022801"/>
    </source>
</evidence>
<dbReference type="Pfam" id="PF00781">
    <property type="entry name" value="DAGK_cat"/>
    <property type="match status" value="1"/>
</dbReference>
<keyword evidence="4" id="KW-0378">Hydrolase</keyword>
<dbReference type="PANTHER" id="PTHR14969">
    <property type="entry name" value="SPHINGOSINE-1-PHOSPHATE PHOSPHOHYDROLASE"/>
    <property type="match status" value="1"/>
</dbReference>
<evidence type="ECO:0000256" key="2">
    <source>
        <dbReference type="ARBA" id="ARBA00022475"/>
    </source>
</evidence>
<keyword evidence="3" id="KW-0812">Transmembrane</keyword>
<gene>
    <name evidence="8" type="ORF">GYA93_08730</name>
</gene>
<dbReference type="InterPro" id="IPR001206">
    <property type="entry name" value="Diacylglycerol_kinase_cat_dom"/>
</dbReference>
<dbReference type="Pfam" id="PF19279">
    <property type="entry name" value="YegS_C"/>
    <property type="match status" value="1"/>
</dbReference>
<dbReference type="GO" id="GO:0005886">
    <property type="term" value="C:plasma membrane"/>
    <property type="evidence" value="ECO:0007669"/>
    <property type="project" value="UniProtKB-SubCell"/>
</dbReference>
<dbReference type="InterPro" id="IPR045540">
    <property type="entry name" value="YegS/DAGK_C"/>
</dbReference>
<dbReference type="EMBL" id="JAADZU010000021">
    <property type="protein sequence ID" value="NDK89661.1"/>
    <property type="molecule type" value="Genomic_DNA"/>
</dbReference>
<dbReference type="AlphaFoldDB" id="A0A7K3LNQ4"/>
<keyword evidence="2" id="KW-1003">Cell membrane</keyword>
<dbReference type="Gene3D" id="1.20.144.10">
    <property type="entry name" value="Phosphatidic acid phosphatase type 2/haloperoxidase"/>
    <property type="match status" value="1"/>
</dbReference>
<dbReference type="PROSITE" id="PS50146">
    <property type="entry name" value="DAGK"/>
    <property type="match status" value="1"/>
</dbReference>
<dbReference type="Proteomes" id="UP000466307">
    <property type="component" value="Unassembled WGS sequence"/>
</dbReference>
<evidence type="ECO:0000313" key="8">
    <source>
        <dbReference type="EMBL" id="NDK89661.1"/>
    </source>
</evidence>